<dbReference type="InParanoid" id="M7Y8Z3"/>
<sequence length="255" mass="29425">MVMPFSDEVANQNYEHSIRPICDTFYLEVRRADEIFSTSPIYDDIVKEIQEASIVIVDITNKNPNVFYELGMAHTLKQGRTIMVTKDGLKDMPFDIAHFRIIPYENTIAGKVKFEKQLSSTLTNLLSDRKETFKDEFELTFEIFLSSGKHSDLFGLIGLKKYKGTINKFDRIHMEGKYPDGESTNKSVSAENSFKTMKKLGYIKFENDIVMLTEKGNAFVDFLIGKDVDCYQLNDQVFVDNYVPLFERRGEKNHS</sequence>
<name>M7Y8Z3_9BACT</name>
<evidence type="ECO:0000313" key="2">
    <source>
        <dbReference type="Proteomes" id="UP000010953"/>
    </source>
</evidence>
<dbReference type="eggNOG" id="COG2110">
    <property type="taxonomic scope" value="Bacteria"/>
</dbReference>
<keyword evidence="2" id="KW-1185">Reference proteome</keyword>
<dbReference type="STRING" id="1239962.C943_04545"/>
<dbReference type="Proteomes" id="UP000010953">
    <property type="component" value="Unassembled WGS sequence"/>
</dbReference>
<reference evidence="1" key="1">
    <citation type="submission" date="2013-01" db="EMBL/GenBank/DDBJ databases">
        <title>Genome assembly of Mariniradius saccharolyticus AK6.</title>
        <authorList>
            <person name="Vaidya B."/>
            <person name="Khatri I."/>
            <person name="Tanuku N.R.S."/>
            <person name="Subramanian S."/>
            <person name="Pinnaka A."/>
        </authorList>
    </citation>
    <scope>NUCLEOTIDE SEQUENCE [LARGE SCALE GENOMIC DNA]</scope>
    <source>
        <strain evidence="1">AK6</strain>
    </source>
</reference>
<dbReference type="EMBL" id="AMZY02000009">
    <property type="protein sequence ID" value="EMS33666.1"/>
    <property type="molecule type" value="Genomic_DNA"/>
</dbReference>
<accession>M7Y8Z3</accession>
<dbReference type="Gene3D" id="3.40.50.450">
    <property type="match status" value="1"/>
</dbReference>
<evidence type="ECO:0000313" key="1">
    <source>
        <dbReference type="EMBL" id="EMS33666.1"/>
    </source>
</evidence>
<dbReference type="AlphaFoldDB" id="M7Y8Z3"/>
<gene>
    <name evidence="1" type="ORF">C943_04545</name>
</gene>
<comment type="caution">
    <text evidence="1">The sequence shown here is derived from an EMBL/GenBank/DDBJ whole genome shotgun (WGS) entry which is preliminary data.</text>
</comment>
<proteinExistence type="predicted"/>
<protein>
    <submittedName>
        <fullName evidence="1">Uncharacterized protein</fullName>
    </submittedName>
</protein>
<organism evidence="1 2">
    <name type="scientific">Mariniradius saccharolyticus AK6</name>
    <dbReference type="NCBI Taxonomy" id="1239962"/>
    <lineage>
        <taxon>Bacteria</taxon>
        <taxon>Pseudomonadati</taxon>
        <taxon>Bacteroidota</taxon>
        <taxon>Cytophagia</taxon>
        <taxon>Cytophagales</taxon>
        <taxon>Cyclobacteriaceae</taxon>
        <taxon>Mariniradius</taxon>
    </lineage>
</organism>